<comment type="caution">
    <text evidence="2">The sequence shown here is derived from an EMBL/GenBank/DDBJ whole genome shotgun (WGS) entry which is preliminary data.</text>
</comment>
<dbReference type="Gene3D" id="3.80.10.10">
    <property type="entry name" value="Ribonuclease Inhibitor"/>
    <property type="match status" value="1"/>
</dbReference>
<gene>
    <name evidence="2" type="ORF">E2562_035261</name>
</gene>
<organism evidence="2 3">
    <name type="scientific">Oryza meyeriana var. granulata</name>
    <dbReference type="NCBI Taxonomy" id="110450"/>
    <lineage>
        <taxon>Eukaryota</taxon>
        <taxon>Viridiplantae</taxon>
        <taxon>Streptophyta</taxon>
        <taxon>Embryophyta</taxon>
        <taxon>Tracheophyta</taxon>
        <taxon>Spermatophyta</taxon>
        <taxon>Magnoliopsida</taxon>
        <taxon>Liliopsida</taxon>
        <taxon>Poales</taxon>
        <taxon>Poaceae</taxon>
        <taxon>BOP clade</taxon>
        <taxon>Oryzoideae</taxon>
        <taxon>Oryzeae</taxon>
        <taxon>Oryzinae</taxon>
        <taxon>Oryza</taxon>
        <taxon>Oryza meyeriana</taxon>
    </lineage>
</organism>
<accession>A0A6G1C2D2</accession>
<evidence type="ECO:0000313" key="2">
    <source>
        <dbReference type="EMBL" id="KAF0894171.1"/>
    </source>
</evidence>
<dbReference type="InterPro" id="IPR032675">
    <property type="entry name" value="LRR_dom_sf"/>
</dbReference>
<evidence type="ECO:0000313" key="3">
    <source>
        <dbReference type="Proteomes" id="UP000479710"/>
    </source>
</evidence>
<dbReference type="Proteomes" id="UP000479710">
    <property type="component" value="Unassembled WGS sequence"/>
</dbReference>
<dbReference type="PANTHER" id="PTHR31900">
    <property type="entry name" value="F-BOX/RNI SUPERFAMILY PROTEIN-RELATED"/>
    <property type="match status" value="1"/>
</dbReference>
<dbReference type="Pfam" id="PF23622">
    <property type="entry name" value="LRR_At1g61320_AtMIF1"/>
    <property type="match status" value="1"/>
</dbReference>
<proteinExistence type="predicted"/>
<dbReference type="EMBL" id="SPHZ02000011">
    <property type="protein sequence ID" value="KAF0894171.1"/>
    <property type="molecule type" value="Genomic_DNA"/>
</dbReference>
<dbReference type="PANTHER" id="PTHR31900:SF30">
    <property type="entry name" value="SUPERFAMILY PROTEIN, PUTATIVE-RELATED"/>
    <property type="match status" value="1"/>
</dbReference>
<dbReference type="InterPro" id="IPR055357">
    <property type="entry name" value="LRR_At1g61320_AtMIF1"/>
</dbReference>
<dbReference type="SUPFAM" id="SSF52047">
    <property type="entry name" value="RNI-like"/>
    <property type="match status" value="1"/>
</dbReference>
<dbReference type="InterPro" id="IPR050232">
    <property type="entry name" value="FBL13/AtMIF1-like"/>
</dbReference>
<dbReference type="AlphaFoldDB" id="A0A6G1C2D2"/>
<sequence>MLDVSAGGVSMPSLETVSLKRIMATEEAVLQLVSGCSCLADLTLEQCPSMEELVVTSPRLESFSIFCCHNTRHVVLHTELLRTLRYRDGLPGKNFFTIADCTKVLAMTIDICQSFVRKSAPTVTPIMKLITRCTNLTFLHLHLSMAYHSGTFMRALRRLPHLRQLALKGIIKDDQTVRSISTLLRNTPGLDMLSLSLLRPYSPKPYYLGINSSIIQTFI</sequence>
<reference evidence="2 3" key="1">
    <citation type="submission" date="2019-11" db="EMBL/GenBank/DDBJ databases">
        <title>Whole genome sequence of Oryza granulata.</title>
        <authorList>
            <person name="Li W."/>
        </authorList>
    </citation>
    <scope>NUCLEOTIDE SEQUENCE [LARGE SCALE GENOMIC DNA]</scope>
    <source>
        <strain evidence="3">cv. Menghai</strain>
        <tissue evidence="2">Leaf</tissue>
    </source>
</reference>
<evidence type="ECO:0000259" key="1">
    <source>
        <dbReference type="Pfam" id="PF23622"/>
    </source>
</evidence>
<name>A0A6G1C2D2_9ORYZ</name>
<feature type="domain" description="At1g61320/AtMIF1 LRR" evidence="1">
    <location>
        <begin position="11"/>
        <end position="197"/>
    </location>
</feature>
<protein>
    <recommendedName>
        <fullName evidence="1">At1g61320/AtMIF1 LRR domain-containing protein</fullName>
    </recommendedName>
</protein>
<keyword evidence="3" id="KW-1185">Reference proteome</keyword>
<dbReference type="OrthoDB" id="608606at2759"/>